<evidence type="ECO:0000256" key="12">
    <source>
        <dbReference type="PROSITE-ProRule" id="PRU00076"/>
    </source>
</evidence>
<organism evidence="14 15">
    <name type="scientific">Nesidiocoris tenuis</name>
    <dbReference type="NCBI Taxonomy" id="355587"/>
    <lineage>
        <taxon>Eukaryota</taxon>
        <taxon>Metazoa</taxon>
        <taxon>Ecdysozoa</taxon>
        <taxon>Arthropoda</taxon>
        <taxon>Hexapoda</taxon>
        <taxon>Insecta</taxon>
        <taxon>Pterygota</taxon>
        <taxon>Neoptera</taxon>
        <taxon>Paraneoptera</taxon>
        <taxon>Hemiptera</taxon>
        <taxon>Heteroptera</taxon>
        <taxon>Panheteroptera</taxon>
        <taxon>Cimicomorpha</taxon>
        <taxon>Miridae</taxon>
        <taxon>Dicyphina</taxon>
        <taxon>Nesidiocoris</taxon>
    </lineage>
</organism>
<name>A0A6H5H1U5_9HEMI</name>
<dbReference type="InterPro" id="IPR010660">
    <property type="entry name" value="Notch_NOD_dom"/>
</dbReference>
<dbReference type="GO" id="GO:0005886">
    <property type="term" value="C:plasma membrane"/>
    <property type="evidence" value="ECO:0007669"/>
    <property type="project" value="TreeGrafter"/>
</dbReference>
<feature type="disulfide bond" evidence="12">
    <location>
        <begin position="61"/>
        <end position="70"/>
    </location>
</feature>
<feature type="disulfide bond" evidence="12">
    <location>
        <begin position="21"/>
        <end position="30"/>
    </location>
</feature>
<dbReference type="AlphaFoldDB" id="A0A6H5H1U5"/>
<evidence type="ECO:0000259" key="13">
    <source>
        <dbReference type="PROSITE" id="PS50026"/>
    </source>
</evidence>
<keyword evidence="15" id="KW-1185">Reference proteome</keyword>
<feature type="disulfide bond" evidence="12">
    <location>
        <begin position="42"/>
        <end position="59"/>
    </location>
</feature>
<evidence type="ECO:0000256" key="5">
    <source>
        <dbReference type="ARBA" id="ARBA00022729"/>
    </source>
</evidence>
<feature type="domain" description="EGF-like" evidence="13">
    <location>
        <begin position="151"/>
        <end position="187"/>
    </location>
</feature>
<comment type="subcellular location">
    <subcellularLocation>
        <location evidence="1">Membrane</location>
        <topology evidence="1">Single-pass type I membrane protein</topology>
    </subcellularLocation>
</comment>
<dbReference type="GO" id="GO:0030154">
    <property type="term" value="P:cell differentiation"/>
    <property type="evidence" value="ECO:0007669"/>
    <property type="project" value="InterPro"/>
</dbReference>
<dbReference type="GO" id="GO:0045197">
    <property type="term" value="P:establishment or maintenance of epithelial cell apical/basal polarity"/>
    <property type="evidence" value="ECO:0007669"/>
    <property type="project" value="TreeGrafter"/>
</dbReference>
<dbReference type="InterPro" id="IPR000742">
    <property type="entry name" value="EGF"/>
</dbReference>
<dbReference type="CDD" id="cd00054">
    <property type="entry name" value="EGF_CA"/>
    <property type="match status" value="5"/>
</dbReference>
<accession>A0A6H5H1U5</accession>
<dbReference type="FunFam" id="2.10.25.10:FF:000255">
    <property type="entry name" value="Sushi, nidogen and EGF-like domains 1"/>
    <property type="match status" value="1"/>
</dbReference>
<keyword evidence="5" id="KW-0732">Signal</keyword>
<dbReference type="Pfam" id="PF07684">
    <property type="entry name" value="NODP"/>
    <property type="match status" value="1"/>
</dbReference>
<dbReference type="PROSITE" id="PS00010">
    <property type="entry name" value="ASX_HYDROXYL"/>
    <property type="match status" value="2"/>
</dbReference>
<protein>
    <recommendedName>
        <fullName evidence="13">EGF-like domain-containing protein</fullName>
    </recommendedName>
</protein>
<dbReference type="PRINTS" id="PR00010">
    <property type="entry name" value="EGFBLOOD"/>
</dbReference>
<keyword evidence="4" id="KW-0812">Transmembrane</keyword>
<dbReference type="GO" id="GO:0005509">
    <property type="term" value="F:calcium ion binding"/>
    <property type="evidence" value="ECO:0007669"/>
    <property type="project" value="InterPro"/>
</dbReference>
<dbReference type="GO" id="GO:0007219">
    <property type="term" value="P:Notch signaling pathway"/>
    <property type="evidence" value="ECO:0007669"/>
    <property type="project" value="UniProtKB-KW"/>
</dbReference>
<keyword evidence="7" id="KW-0914">Notch signaling pathway</keyword>
<sequence length="392" mass="42734">MGSCHNNGTCIDKVGGFECACPPGFVGPRCEGDINECLSNPCAGPGTQDCVQLVNNYHCNCKTGYMGRHCEVKVNFCESSPCLNGGVCTALEGGHSCMCPEGFSGRNCEFFGFNCASNPCQNNGVCRTLENVGYTCECLPGSGGTHCELDTANECASQPCQREGICQDRVGDYSCYCPPKWRGKNCNTYDRTFRGGLGRDSNVNQMIGHQLRATVRVKEEPDGRQMVYPWKIKGEGSQGVIAYLEIDNRRCTDIPSAECFASATENHQVHTLFCPMLLSFCIHSSYNFIECTHQFAAAVSVGGLEGVDPMGRKCATSRKVLKLVASLSHTGPMMKGNYPQPNEPEITAMQVITPPSLTTMRCGPSTYQIPETSSSRHHRWRHIQSMCEGRAA</sequence>
<dbReference type="PANTHER" id="PTHR24049">
    <property type="entry name" value="CRUMBS FAMILY MEMBER"/>
    <property type="match status" value="1"/>
</dbReference>
<proteinExistence type="predicted"/>
<evidence type="ECO:0000256" key="7">
    <source>
        <dbReference type="ARBA" id="ARBA00022976"/>
    </source>
</evidence>
<dbReference type="SMART" id="SM00179">
    <property type="entry name" value="EGF_CA"/>
    <property type="match status" value="5"/>
</dbReference>
<dbReference type="InterPro" id="IPR000152">
    <property type="entry name" value="EGF-type_Asp/Asn_hydroxyl_site"/>
</dbReference>
<evidence type="ECO:0000256" key="4">
    <source>
        <dbReference type="ARBA" id="ARBA00022692"/>
    </source>
</evidence>
<evidence type="ECO:0000256" key="6">
    <source>
        <dbReference type="ARBA" id="ARBA00022737"/>
    </source>
</evidence>
<dbReference type="PANTHER" id="PTHR24049:SF22">
    <property type="entry name" value="DROSOPHILA CRUMBS HOMOLOG"/>
    <property type="match status" value="1"/>
</dbReference>
<keyword evidence="3 12" id="KW-0245">EGF-like domain</keyword>
<keyword evidence="6" id="KW-0677">Repeat</keyword>
<feature type="domain" description="EGF-like" evidence="13">
    <location>
        <begin position="1"/>
        <end position="31"/>
    </location>
</feature>
<dbReference type="FunFam" id="2.10.25.10:FF:000146">
    <property type="entry name" value="Putative neurogenic locus notch"/>
    <property type="match status" value="1"/>
</dbReference>
<dbReference type="SMART" id="SM00181">
    <property type="entry name" value="EGF"/>
    <property type="match status" value="5"/>
</dbReference>
<evidence type="ECO:0000313" key="14">
    <source>
        <dbReference type="EMBL" id="CAB0009317.1"/>
    </source>
</evidence>
<dbReference type="GO" id="GO:0007157">
    <property type="term" value="P:heterophilic cell-cell adhesion via plasma membrane cell adhesion molecules"/>
    <property type="evidence" value="ECO:0007669"/>
    <property type="project" value="TreeGrafter"/>
</dbReference>
<dbReference type="InterPro" id="IPR009030">
    <property type="entry name" value="Growth_fac_rcpt_cys_sf"/>
</dbReference>
<dbReference type="Gene3D" id="2.10.25.10">
    <property type="entry name" value="Laminin"/>
    <property type="match status" value="5"/>
</dbReference>
<feature type="domain" description="EGF-like" evidence="13">
    <location>
        <begin position="73"/>
        <end position="109"/>
    </location>
</feature>
<gene>
    <name evidence="14" type="ORF">NTEN_LOCUS14475</name>
</gene>
<dbReference type="InterPro" id="IPR051022">
    <property type="entry name" value="Notch_Cell-Fate_Det"/>
</dbReference>
<dbReference type="PROSITE" id="PS50026">
    <property type="entry name" value="EGF_3"/>
    <property type="match status" value="5"/>
</dbReference>
<dbReference type="FunFam" id="2.10.25.10:FF:000472">
    <property type="entry name" value="Uncharacterized protein, isoform A"/>
    <property type="match status" value="1"/>
</dbReference>
<dbReference type="FunFam" id="2.10.25.10:FF:000109">
    <property type="entry name" value="Notch homolog 4, [Drosophila]"/>
    <property type="match status" value="1"/>
</dbReference>
<evidence type="ECO:0000256" key="9">
    <source>
        <dbReference type="ARBA" id="ARBA00023136"/>
    </source>
</evidence>
<evidence type="ECO:0000313" key="15">
    <source>
        <dbReference type="Proteomes" id="UP000479000"/>
    </source>
</evidence>
<keyword evidence="2" id="KW-0217">Developmental protein</keyword>
<dbReference type="PROSITE" id="PS00022">
    <property type="entry name" value="EGF_1"/>
    <property type="match status" value="5"/>
</dbReference>
<evidence type="ECO:0000256" key="2">
    <source>
        <dbReference type="ARBA" id="ARBA00022473"/>
    </source>
</evidence>
<dbReference type="InterPro" id="IPR001881">
    <property type="entry name" value="EGF-like_Ca-bd_dom"/>
</dbReference>
<evidence type="ECO:0000256" key="11">
    <source>
        <dbReference type="ARBA" id="ARBA00023180"/>
    </source>
</evidence>
<feature type="disulfide bond" evidence="12">
    <location>
        <begin position="177"/>
        <end position="186"/>
    </location>
</feature>
<dbReference type="Proteomes" id="UP000479000">
    <property type="component" value="Unassembled WGS sequence"/>
</dbReference>
<evidence type="ECO:0000256" key="3">
    <source>
        <dbReference type="ARBA" id="ARBA00022536"/>
    </source>
</evidence>
<keyword evidence="8" id="KW-1133">Transmembrane helix</keyword>
<comment type="caution">
    <text evidence="12">Lacks conserved residue(s) required for the propagation of feature annotation.</text>
</comment>
<dbReference type="EMBL" id="CADCXU010021681">
    <property type="protein sequence ID" value="CAB0009317.1"/>
    <property type="molecule type" value="Genomic_DNA"/>
</dbReference>
<dbReference type="Gene3D" id="3.30.70.3310">
    <property type="match status" value="1"/>
</dbReference>
<feature type="disulfide bond" evidence="12">
    <location>
        <begin position="138"/>
        <end position="147"/>
    </location>
</feature>
<feature type="disulfide bond" evidence="12">
    <location>
        <begin position="99"/>
        <end position="108"/>
    </location>
</feature>
<keyword evidence="10 12" id="KW-1015">Disulfide bond</keyword>
<dbReference type="Pfam" id="PF06816">
    <property type="entry name" value="NOD"/>
    <property type="match status" value="1"/>
</dbReference>
<evidence type="ECO:0000256" key="1">
    <source>
        <dbReference type="ARBA" id="ARBA00004479"/>
    </source>
</evidence>
<dbReference type="SUPFAM" id="SSF57184">
    <property type="entry name" value="Growth factor receptor domain"/>
    <property type="match status" value="1"/>
</dbReference>
<feature type="domain" description="EGF-like" evidence="13">
    <location>
        <begin position="33"/>
        <end position="71"/>
    </location>
</feature>
<dbReference type="SUPFAM" id="SSF57196">
    <property type="entry name" value="EGF/Laminin"/>
    <property type="match status" value="2"/>
</dbReference>
<keyword evidence="11" id="KW-0325">Glycoprotein</keyword>
<evidence type="ECO:0000256" key="8">
    <source>
        <dbReference type="ARBA" id="ARBA00022989"/>
    </source>
</evidence>
<reference evidence="14 15" key="1">
    <citation type="submission" date="2020-02" db="EMBL/GenBank/DDBJ databases">
        <authorList>
            <person name="Ferguson B K."/>
        </authorList>
    </citation>
    <scope>NUCLEOTIDE SEQUENCE [LARGE SCALE GENOMIC DNA]</scope>
</reference>
<keyword evidence="9" id="KW-0472">Membrane</keyword>
<evidence type="ECO:0000256" key="10">
    <source>
        <dbReference type="ARBA" id="ARBA00023157"/>
    </source>
</evidence>
<dbReference type="PROSITE" id="PS01186">
    <property type="entry name" value="EGF_2"/>
    <property type="match status" value="3"/>
</dbReference>
<dbReference type="InterPro" id="IPR011656">
    <property type="entry name" value="Notch_NODP_dom"/>
</dbReference>
<dbReference type="Pfam" id="PF00008">
    <property type="entry name" value="EGF"/>
    <property type="match status" value="4"/>
</dbReference>
<feature type="domain" description="EGF-like" evidence="13">
    <location>
        <begin position="111"/>
        <end position="148"/>
    </location>
</feature>
<dbReference type="GO" id="GO:0032991">
    <property type="term" value="C:protein-containing complex"/>
    <property type="evidence" value="ECO:0007669"/>
    <property type="project" value="TreeGrafter"/>
</dbReference>
<dbReference type="OrthoDB" id="283575at2759"/>